<evidence type="ECO:0000313" key="1">
    <source>
        <dbReference type="EMBL" id="CAH2041539.1"/>
    </source>
</evidence>
<proteinExistence type="predicted"/>
<reference evidence="1" key="1">
    <citation type="submission" date="2022-03" db="EMBL/GenBank/DDBJ databases">
        <authorList>
            <person name="Martin H S."/>
        </authorList>
    </citation>
    <scope>NUCLEOTIDE SEQUENCE</scope>
</reference>
<organism evidence="1 2">
    <name type="scientific">Iphiclides podalirius</name>
    <name type="common">scarce swallowtail</name>
    <dbReference type="NCBI Taxonomy" id="110791"/>
    <lineage>
        <taxon>Eukaryota</taxon>
        <taxon>Metazoa</taxon>
        <taxon>Ecdysozoa</taxon>
        <taxon>Arthropoda</taxon>
        <taxon>Hexapoda</taxon>
        <taxon>Insecta</taxon>
        <taxon>Pterygota</taxon>
        <taxon>Neoptera</taxon>
        <taxon>Endopterygota</taxon>
        <taxon>Lepidoptera</taxon>
        <taxon>Glossata</taxon>
        <taxon>Ditrysia</taxon>
        <taxon>Papilionoidea</taxon>
        <taxon>Papilionidae</taxon>
        <taxon>Papilioninae</taxon>
        <taxon>Iphiclides</taxon>
    </lineage>
</organism>
<keyword evidence="2" id="KW-1185">Reference proteome</keyword>
<sequence length="700" mass="78639">MQVMERGVSGDRLPILQVADRSEHKEVAVGLMCLNTQINYEALEESFELSPFAGLKHLDDHSNIKRTKDAESTIREVGVRHTEEYDIPYMIDVLEHAPRKNELVELIESSLISQTLESYVLLSRNQPVGVVVITPIEDPTSVRILYDLELEPSNPGTDGNVLVGVLSPALEPHSRWYMREVLRKSRFTQMFWRCRTFAKGEASPGRNLMSLASHMVPVAPYPHVPCSGAKDNDKHKESSPYALWTVNRAMTSLPKIYINRSIVVVGASRTGLAFLETLLMGPTCSYLTFTNLTLMSVHGLPTVSECLHAADTCVPHDGRYTDRYLKSVPYYFYVDVITGVMVRIDRLPMDDPRYQPDRVPPPPHLPENVMLINSLFDANTCLRKLLWMISDSKDFADCLHENNRIVVYGECLDAYSCIAALLELGIEPSMLAFVEPFPPEDPAAMRVNCFNNETVDERVQSGLEELGIQVYRRCYFHGWKTFGSRVETLHFMTQNQAISFPCFAFFYYGIKAIDLQTFKGLGRSLAITECGLVYDGGLVVGTGFETNDPYVYGAGTCTGYSRRYYAHKHAQRFYCSEDVGEVVYDLLRSRFSLYGDHEIPQFQGTCADIPSCGFGPEEALDLGTFRSVIDKFVARTSLAAVEKAADIPSECGQSAAVRDEALGFWKAVGGERIVVAHLARYLQQTHASNPQYSLPKPEYY</sequence>
<feature type="non-terminal residue" evidence="1">
    <location>
        <position position="700"/>
    </location>
</feature>
<gene>
    <name evidence="1" type="ORF">IPOD504_LOCUS3231</name>
</gene>
<dbReference type="InterPro" id="IPR038884">
    <property type="entry name" value="CFAP61"/>
</dbReference>
<dbReference type="PANTHER" id="PTHR21178">
    <property type="entry name" value="CILIA- AND FLAGELLA-ASSOCIATED PROTEIN 61"/>
    <property type="match status" value="1"/>
</dbReference>
<dbReference type="InterPro" id="IPR036188">
    <property type="entry name" value="FAD/NAD-bd_sf"/>
</dbReference>
<name>A0ABN8HXD7_9NEOP</name>
<dbReference type="SUPFAM" id="SSF51905">
    <property type="entry name" value="FAD/NAD(P)-binding domain"/>
    <property type="match status" value="1"/>
</dbReference>
<protein>
    <recommendedName>
        <fullName evidence="3">Cilia- and flagella-associated protein 61 N-terminal domain-containing protein</fullName>
    </recommendedName>
</protein>
<accession>A0ABN8HXD7</accession>
<evidence type="ECO:0008006" key="3">
    <source>
        <dbReference type="Google" id="ProtNLM"/>
    </source>
</evidence>
<dbReference type="Proteomes" id="UP000837857">
    <property type="component" value="Chromosome 13"/>
</dbReference>
<evidence type="ECO:0000313" key="2">
    <source>
        <dbReference type="Proteomes" id="UP000837857"/>
    </source>
</evidence>
<dbReference type="EMBL" id="OW152825">
    <property type="protein sequence ID" value="CAH2041539.1"/>
    <property type="molecule type" value="Genomic_DNA"/>
</dbReference>
<dbReference type="PANTHER" id="PTHR21178:SF8">
    <property type="entry name" value="CILIA- AND FLAGELLA-ASSOCIATED PROTEIN 61"/>
    <property type="match status" value="1"/>
</dbReference>